<evidence type="ECO:0000256" key="2">
    <source>
        <dbReference type="ARBA" id="ARBA00022741"/>
    </source>
</evidence>
<dbReference type="GO" id="GO:0005886">
    <property type="term" value="C:plasma membrane"/>
    <property type="evidence" value="ECO:0007669"/>
    <property type="project" value="TreeGrafter"/>
</dbReference>
<dbReference type="InterPro" id="IPR051120">
    <property type="entry name" value="ABC_AA/LPS_Transport"/>
</dbReference>
<dbReference type="Pfam" id="PF00005">
    <property type="entry name" value="ABC_tran"/>
    <property type="match status" value="1"/>
</dbReference>
<sequence length="215" mass="24274">MLKVKNVSKQFGDLVVLREINLEIDRGEVIGIFGPNGCGKSTLLRIISGFEKPSCGKIIMEGKNITGFSVERRAEIGISYAFQIPKPFESLTVFENVLAGFLLRYDEKEAARKASDLLRKFDIDHISNRKATYLSQGELKLLELCKSVSTEPELLLLDEPFSALDRENSKNVMKKVRLMRDDGIAMLITAHKKRILERISDRIFSIENGRLIVEG</sequence>
<dbReference type="SUPFAM" id="SSF52540">
    <property type="entry name" value="P-loop containing nucleoside triphosphate hydrolases"/>
    <property type="match status" value="1"/>
</dbReference>
<evidence type="ECO:0000259" key="4">
    <source>
        <dbReference type="PROSITE" id="PS50893"/>
    </source>
</evidence>
<dbReference type="GO" id="GO:0016887">
    <property type="term" value="F:ATP hydrolysis activity"/>
    <property type="evidence" value="ECO:0007669"/>
    <property type="project" value="InterPro"/>
</dbReference>
<dbReference type="STRING" id="387631.Asulf_00231"/>
<evidence type="ECO:0000256" key="3">
    <source>
        <dbReference type="ARBA" id="ARBA00022840"/>
    </source>
</evidence>
<dbReference type="InterPro" id="IPR027417">
    <property type="entry name" value="P-loop_NTPase"/>
</dbReference>
<keyword evidence="6" id="KW-1185">Reference proteome</keyword>
<dbReference type="PROSITE" id="PS00211">
    <property type="entry name" value="ABC_TRANSPORTER_1"/>
    <property type="match status" value="1"/>
</dbReference>
<dbReference type="InterPro" id="IPR017871">
    <property type="entry name" value="ABC_transporter-like_CS"/>
</dbReference>
<dbReference type="KEGG" id="ast:Asulf_00231"/>
<dbReference type="PROSITE" id="PS50893">
    <property type="entry name" value="ABC_TRANSPORTER_2"/>
    <property type="match status" value="1"/>
</dbReference>
<organism evidence="5 6">
    <name type="scientific">Archaeoglobus sulfaticallidus PM70-1</name>
    <dbReference type="NCBI Taxonomy" id="387631"/>
    <lineage>
        <taxon>Archaea</taxon>
        <taxon>Methanobacteriati</taxon>
        <taxon>Methanobacteriota</taxon>
        <taxon>Archaeoglobi</taxon>
        <taxon>Archaeoglobales</taxon>
        <taxon>Archaeoglobaceae</taxon>
        <taxon>Archaeoglobus</taxon>
    </lineage>
</organism>
<proteinExistence type="predicted"/>
<dbReference type="HOGENOM" id="CLU_000604_1_2_2"/>
<evidence type="ECO:0000256" key="1">
    <source>
        <dbReference type="ARBA" id="ARBA00022448"/>
    </source>
</evidence>
<keyword evidence="3" id="KW-0067">ATP-binding</keyword>
<feature type="domain" description="ABC transporter" evidence="4">
    <location>
        <begin position="2"/>
        <end position="215"/>
    </location>
</feature>
<evidence type="ECO:0000313" key="6">
    <source>
        <dbReference type="Proteomes" id="UP000013307"/>
    </source>
</evidence>
<keyword evidence="2" id="KW-0547">Nucleotide-binding</keyword>
<dbReference type="RefSeq" id="WP_015589864.1">
    <property type="nucleotide sequence ID" value="NC_021169.1"/>
</dbReference>
<dbReference type="OrthoDB" id="44250at2157"/>
<dbReference type="Gene3D" id="3.40.50.300">
    <property type="entry name" value="P-loop containing nucleotide triphosphate hydrolases"/>
    <property type="match status" value="1"/>
</dbReference>
<keyword evidence="1" id="KW-0813">Transport</keyword>
<dbReference type="eggNOG" id="arCOG00926">
    <property type="taxonomic scope" value="Archaea"/>
</dbReference>
<dbReference type="PANTHER" id="PTHR45772">
    <property type="entry name" value="CONSERVED COMPONENT OF ABC TRANSPORTER FOR NATURAL AMINO ACIDS-RELATED"/>
    <property type="match status" value="1"/>
</dbReference>
<dbReference type="InterPro" id="IPR003439">
    <property type="entry name" value="ABC_transporter-like_ATP-bd"/>
</dbReference>
<dbReference type="EMBL" id="CP005290">
    <property type="protein sequence ID" value="AGK60265.1"/>
    <property type="molecule type" value="Genomic_DNA"/>
</dbReference>
<dbReference type="InterPro" id="IPR003593">
    <property type="entry name" value="AAA+_ATPase"/>
</dbReference>
<dbReference type="Proteomes" id="UP000013307">
    <property type="component" value="Chromosome"/>
</dbReference>
<dbReference type="GeneID" id="15391877"/>
<dbReference type="GO" id="GO:0005524">
    <property type="term" value="F:ATP binding"/>
    <property type="evidence" value="ECO:0007669"/>
    <property type="project" value="UniProtKB-KW"/>
</dbReference>
<dbReference type="AlphaFoldDB" id="N0BJC8"/>
<protein>
    <submittedName>
        <fullName evidence="5">ABC-type branched-chain amino acid transport systems, ATPase component</fullName>
    </submittedName>
</protein>
<evidence type="ECO:0000313" key="5">
    <source>
        <dbReference type="EMBL" id="AGK60265.1"/>
    </source>
</evidence>
<gene>
    <name evidence="5" type="ORF">Asulf_00231</name>
</gene>
<accession>N0BJC8</accession>
<reference evidence="5 6" key="1">
    <citation type="journal article" date="2013" name="Genome Announc.">
        <title>Complete Genome Sequence of the Thermophilic and Facultatively Chemolithoautotrophic Sulfate Reducer Archaeoglobus sulfaticallidus Strain PM70-1T.</title>
        <authorList>
            <person name="Stokke R."/>
            <person name="Hocking W.P."/>
            <person name="Steinsbu B.O."/>
            <person name="Steen I.H."/>
        </authorList>
    </citation>
    <scope>NUCLEOTIDE SEQUENCE [LARGE SCALE GENOMIC DNA]</scope>
    <source>
        <strain evidence="5">PM70-1</strain>
    </source>
</reference>
<dbReference type="SMART" id="SM00382">
    <property type="entry name" value="AAA"/>
    <property type="match status" value="1"/>
</dbReference>
<dbReference type="PANTHER" id="PTHR45772:SF10">
    <property type="entry name" value="LIPOPOLYSACCHARIDE EXPORT SYSTEM ATP-BINDING PROTEIN LPTB"/>
    <property type="match status" value="1"/>
</dbReference>
<name>N0BJC8_9EURY</name>